<feature type="compositionally biased region" description="Low complexity" evidence="1">
    <location>
        <begin position="484"/>
        <end position="497"/>
    </location>
</feature>
<reference evidence="4" key="1">
    <citation type="journal article" date="2014" name="Proc. Natl. Acad. Sci. U.S.A.">
        <title>Extensive sampling of basidiomycete genomes demonstrates inadequacy of the white-rot/brown-rot paradigm for wood decay fungi.</title>
        <authorList>
            <person name="Riley R."/>
            <person name="Salamov A.A."/>
            <person name="Brown D.W."/>
            <person name="Nagy L.G."/>
            <person name="Floudas D."/>
            <person name="Held B.W."/>
            <person name="Levasseur A."/>
            <person name="Lombard V."/>
            <person name="Morin E."/>
            <person name="Otillar R."/>
            <person name="Lindquist E.A."/>
            <person name="Sun H."/>
            <person name="LaButti K.M."/>
            <person name="Schmutz J."/>
            <person name="Jabbour D."/>
            <person name="Luo H."/>
            <person name="Baker S.E."/>
            <person name="Pisabarro A.G."/>
            <person name="Walton J.D."/>
            <person name="Blanchette R.A."/>
            <person name="Henrissat B."/>
            <person name="Martin F."/>
            <person name="Cullen D."/>
            <person name="Hibbett D.S."/>
            <person name="Grigoriev I.V."/>
        </authorList>
    </citation>
    <scope>NUCLEOTIDE SEQUENCE [LARGE SCALE GENOMIC DNA]</scope>
    <source>
        <strain evidence="4">MUCL 33604</strain>
    </source>
</reference>
<name>A0A067PEF5_9AGAM</name>
<dbReference type="EMBL" id="KL197787">
    <property type="protein sequence ID" value="KDQ49387.1"/>
    <property type="molecule type" value="Genomic_DNA"/>
</dbReference>
<dbReference type="HOGENOM" id="CLU_267372_0_0_1"/>
<evidence type="ECO:0000313" key="4">
    <source>
        <dbReference type="Proteomes" id="UP000027265"/>
    </source>
</evidence>
<feature type="chain" id="PRO_5001643121" evidence="2">
    <location>
        <begin position="21"/>
        <end position="1234"/>
    </location>
</feature>
<proteinExistence type="predicted"/>
<gene>
    <name evidence="3" type="ORF">JAAARDRAFT_51782</name>
</gene>
<keyword evidence="2" id="KW-0732">Signal</keyword>
<evidence type="ECO:0000313" key="3">
    <source>
        <dbReference type="EMBL" id="KDQ49387.1"/>
    </source>
</evidence>
<dbReference type="AlphaFoldDB" id="A0A067PEF5"/>
<feature type="region of interest" description="Disordered" evidence="1">
    <location>
        <begin position="772"/>
        <end position="801"/>
    </location>
</feature>
<feature type="region of interest" description="Disordered" evidence="1">
    <location>
        <begin position="191"/>
        <end position="212"/>
    </location>
</feature>
<feature type="compositionally biased region" description="Polar residues" evidence="1">
    <location>
        <begin position="789"/>
        <end position="801"/>
    </location>
</feature>
<keyword evidence="4" id="KW-1185">Reference proteome</keyword>
<feature type="region of interest" description="Disordered" evidence="1">
    <location>
        <begin position="405"/>
        <end position="429"/>
    </location>
</feature>
<feature type="region of interest" description="Disordered" evidence="1">
    <location>
        <begin position="471"/>
        <end position="524"/>
    </location>
</feature>
<sequence length="1234" mass="130360">MLLPVDLGLIAIDLLSGCKASDLVVANAGTATCDVQTSIPKVPLGPQLSQYRVAVLIDSHLSPPRSNSMARDHSHSCFSAIDAPASIPLRELVSPMVLDSRYSFDFPPSTLLDQSRGSSLKTNRVPSISCSSTSVPMDRCDPWVSKSSPNVTSGVTTPHYQVHGDPIIVICGPLELPDVTMNSMSVGVSTPPSRIHSAYQSEPPLGRSGTTEPIASLRRSRMASHLATSASDVRSCGTLDPFTDANSGVAMTHYCSPSSSRKESSDSWVLGCWIAALNKSCVNFLNSSIISAVDTTSIKESTLAANRALPVSTSPPHSSYQEEVLHPTILPISVVSCHCSWVKSLAALASDGRSLRDSKPALNMNAAPPVFRCTPSDQRQQSTLVALPSNLDHRGHGAESLTVRMSAQGSMSHSSPPSRESSPDSGATSRCAELALNSVTKSCATDVMGYLPPGGLGLSLPSARTQLTVSRRCHPPPSGTMTGLPLSASHSSALSNAQVSNTRSLSSREDVASPDLMTTQPVPPRCSRLDPLTISAVNPPYPTNRKGLPDPALGTCCIALSSCFNAEESLANCAVKTLLTRPLGLIASADFQVPTTCSSSSSQVKSLGSCVTTGRDEAVPGSFTGYPVINTFDDLSYGNLMSSPCTKIHVGVAPTSVCPGNNAPGLDVTTMWATLVPRPPSDTTAAGSLDARFSRPQKLSIPEPSRVPANRIDSIPTSCPWSSYPRASLDHIATTRRSAYIQSDIMGATDLRHPGVLHVSNVTTRDLSACSQPSYLEEPPDGGMASPHSLPQLNPPLDSSVTGNVDARPHRASVPSMNVQSCIAQSLSSSTDPYGLVGINFGCYLGSKLLPIGKIEGSCTRPRPFSESHDHDKAPHRRLQNVKSHSCIVPSHISCTMLLVTAAMDAVLSWGLDSSGNVNTKVWSAGSTNLNVAFHVPSSHNGSFHLHDPPDASVVARHIDLSPCSHLGSLTYGVVVTVPLPASILAATMTVRVSTTRSKPSLHMKLLGFRINSRCNVQTCLASLAAMPVGSARDRGSDLPSRTDIRSSPVLVNHRATSLLVMGDMEAIKVAIASSQPSILQKPPNSHPSTPDVLSHRSNLIFGSVVNSHMESTSLQGLSLSPSMTIHTDIGCLRSLYQGEVPDCYTITMCLVPFTRPFCVNAPTTRGVPSSNWVQSPSKLAQSPSTVQPMASMIMTPTMGVLASSTGYPASSFCLYGSPIVSSYTLYGYTLFTK</sequence>
<dbReference type="Proteomes" id="UP000027265">
    <property type="component" value="Unassembled WGS sequence"/>
</dbReference>
<evidence type="ECO:0000256" key="1">
    <source>
        <dbReference type="SAM" id="MobiDB-lite"/>
    </source>
</evidence>
<evidence type="ECO:0000256" key="2">
    <source>
        <dbReference type="SAM" id="SignalP"/>
    </source>
</evidence>
<accession>A0A067PEF5</accession>
<dbReference type="InParanoid" id="A0A067PEF5"/>
<organism evidence="3 4">
    <name type="scientific">Jaapia argillacea MUCL 33604</name>
    <dbReference type="NCBI Taxonomy" id="933084"/>
    <lineage>
        <taxon>Eukaryota</taxon>
        <taxon>Fungi</taxon>
        <taxon>Dikarya</taxon>
        <taxon>Basidiomycota</taxon>
        <taxon>Agaricomycotina</taxon>
        <taxon>Agaricomycetes</taxon>
        <taxon>Agaricomycetidae</taxon>
        <taxon>Jaapiales</taxon>
        <taxon>Jaapiaceae</taxon>
        <taxon>Jaapia</taxon>
    </lineage>
</organism>
<feature type="compositionally biased region" description="Low complexity" evidence="1">
    <location>
        <begin position="406"/>
        <end position="425"/>
    </location>
</feature>
<protein>
    <submittedName>
        <fullName evidence="3">Uncharacterized protein</fullName>
    </submittedName>
</protein>
<feature type="signal peptide" evidence="2">
    <location>
        <begin position="1"/>
        <end position="20"/>
    </location>
</feature>